<comment type="caution">
    <text evidence="1">The sequence shown here is derived from an EMBL/GenBank/DDBJ whole genome shotgun (WGS) entry which is preliminary data.</text>
</comment>
<dbReference type="EMBL" id="LSNE01000009">
    <property type="protein sequence ID" value="KXI27661.1"/>
    <property type="molecule type" value="Genomic_DNA"/>
</dbReference>
<gene>
    <name evidence="1" type="ORF">AX660_19075</name>
</gene>
<dbReference type="PROSITE" id="PS51257">
    <property type="entry name" value="PROKAR_LIPOPROTEIN"/>
    <property type="match status" value="1"/>
</dbReference>
<reference evidence="2" key="1">
    <citation type="submission" date="2016-02" db="EMBL/GenBank/DDBJ databases">
        <authorList>
            <person name="Schultz-Johansen M."/>
            <person name="Glaring M.A."/>
            <person name="Bech P.K."/>
            <person name="Stougaard P."/>
        </authorList>
    </citation>
    <scope>NUCLEOTIDE SEQUENCE [LARGE SCALE GENOMIC DNA]</scope>
    <source>
        <strain evidence="2">S66</strain>
    </source>
</reference>
<accession>A0A148KN01</accession>
<organism evidence="1 2">
    <name type="scientific">Paraglaciecola hydrolytica</name>
    <dbReference type="NCBI Taxonomy" id="1799789"/>
    <lineage>
        <taxon>Bacteria</taxon>
        <taxon>Pseudomonadati</taxon>
        <taxon>Pseudomonadota</taxon>
        <taxon>Gammaproteobacteria</taxon>
        <taxon>Alteromonadales</taxon>
        <taxon>Alteromonadaceae</taxon>
        <taxon>Paraglaciecola</taxon>
    </lineage>
</organism>
<protein>
    <submittedName>
        <fullName evidence="1">Uncharacterized protein</fullName>
    </submittedName>
</protein>
<proteinExistence type="predicted"/>
<evidence type="ECO:0000313" key="1">
    <source>
        <dbReference type="EMBL" id="KXI27661.1"/>
    </source>
</evidence>
<dbReference type="AlphaFoldDB" id="A0A148KN01"/>
<dbReference type="Proteomes" id="UP000070299">
    <property type="component" value="Unassembled WGS sequence"/>
</dbReference>
<dbReference type="OrthoDB" id="9954704at2"/>
<name>A0A148KN01_9ALTE</name>
<keyword evidence="2" id="KW-1185">Reference proteome</keyword>
<evidence type="ECO:0000313" key="2">
    <source>
        <dbReference type="Proteomes" id="UP000070299"/>
    </source>
</evidence>
<dbReference type="STRING" id="1799789.AX660_19075"/>
<dbReference type="RefSeq" id="WP_068378922.1">
    <property type="nucleotide sequence ID" value="NZ_LSNE01000009.1"/>
</dbReference>
<sequence>MMPYLFRTTLLIILLLGLGACQTRLKIAGTKHQKVAAKWHGLAQYAESKIVNYGVTITANLVIEAIDDKPAFTLQNIKFSEHENVQNINLLTPSFEHKYICLPLCFQLLEYVAFDGVDSATLLDSFFSEHEFELFQFYGDLVILSERLDTLANRDNGLLRAYLLSLTRKKESFGSTKEFIAYWDNSLALGMFEQFMRNPVDIDSDFLQDYRQTPDRRWRRTGTNANNNSQYGENTYNENDDILPNEHWLASSQPTPESSAFQFLEGQVEEVLNWEDGRQLAIVIGENVCSYENNLFGVVTNDNGNQVEVNVLGQAKTFKDGVVQDVASGSLFNSISSLYFIPMQEMQSFAKADVATCYIE</sequence>